<comment type="subcellular location">
    <subcellularLocation>
        <location evidence="2">Cytoplasm</location>
    </subcellularLocation>
</comment>
<dbReference type="SUPFAM" id="SSF89919">
    <property type="entry name" value="Ribosome-binding factor A, RbfA"/>
    <property type="match status" value="1"/>
</dbReference>
<name>A0A501XBM0_9BACT</name>
<proteinExistence type="inferred from homology"/>
<dbReference type="NCBIfam" id="TIGR00082">
    <property type="entry name" value="rbfA"/>
    <property type="match status" value="1"/>
</dbReference>
<keyword evidence="1 2" id="KW-0690">Ribosome biogenesis</keyword>
<accession>A0A501XBM0</accession>
<evidence type="ECO:0000256" key="1">
    <source>
        <dbReference type="ARBA" id="ARBA00022517"/>
    </source>
</evidence>
<sequence length="114" mass="13432">MNTINHERKTQLLLELIGNSFYELKDFDVANVAINDVILSNDGSHAKVYVTLFKEQKRYLEKLESMTPFIRSVVAKTWKYKKLPELVFYIDTVEPNAERIEKILHNIEDEETKE</sequence>
<dbReference type="InterPro" id="IPR000238">
    <property type="entry name" value="RbfA"/>
</dbReference>
<dbReference type="PANTHER" id="PTHR33515">
    <property type="entry name" value="RIBOSOME-BINDING FACTOR A, CHLOROPLASTIC-RELATED"/>
    <property type="match status" value="1"/>
</dbReference>
<comment type="subunit">
    <text evidence="2">Monomer. Binds 30S ribosomal subunits, but not 50S ribosomal subunits or 70S ribosomes.</text>
</comment>
<protein>
    <recommendedName>
        <fullName evidence="2">Ribosome-binding factor A</fullName>
    </recommendedName>
</protein>
<dbReference type="GO" id="GO:0043024">
    <property type="term" value="F:ribosomal small subunit binding"/>
    <property type="evidence" value="ECO:0007669"/>
    <property type="project" value="TreeGrafter"/>
</dbReference>
<dbReference type="Gene3D" id="3.30.300.20">
    <property type="match status" value="1"/>
</dbReference>
<dbReference type="PANTHER" id="PTHR33515:SF1">
    <property type="entry name" value="RIBOSOME-BINDING FACTOR A, CHLOROPLASTIC-RELATED"/>
    <property type="match status" value="1"/>
</dbReference>
<dbReference type="Pfam" id="PF02033">
    <property type="entry name" value="RBFA"/>
    <property type="match status" value="1"/>
</dbReference>
<gene>
    <name evidence="2 3" type="primary">rbfA</name>
    <name evidence="3" type="ORF">FJO69_00930</name>
</gene>
<dbReference type="GO" id="GO:0030490">
    <property type="term" value="P:maturation of SSU-rRNA"/>
    <property type="evidence" value="ECO:0007669"/>
    <property type="project" value="UniProtKB-UniRule"/>
</dbReference>
<keyword evidence="4" id="KW-1185">Reference proteome</keyword>
<dbReference type="OrthoDB" id="384689at2"/>
<evidence type="ECO:0000313" key="3">
    <source>
        <dbReference type="EMBL" id="TPE57747.1"/>
    </source>
</evidence>
<dbReference type="EMBL" id="VFSS01000002">
    <property type="protein sequence ID" value="TPE57747.1"/>
    <property type="molecule type" value="Genomic_DNA"/>
</dbReference>
<comment type="function">
    <text evidence="2">One of several proteins that assist in the late maturation steps of the functional core of the 30S ribosomal subunit. Associates with free 30S ribosomal subunits (but not with 30S subunits that are part of 70S ribosomes or polysomes). Required for efficient processing of 16S rRNA. May interact with the 5'-terminal helix region of 16S rRNA.</text>
</comment>
<evidence type="ECO:0000256" key="2">
    <source>
        <dbReference type="HAMAP-Rule" id="MF_00003"/>
    </source>
</evidence>
<dbReference type="InterPro" id="IPR015946">
    <property type="entry name" value="KH_dom-like_a/b"/>
</dbReference>
<comment type="similarity">
    <text evidence="2">Belongs to the RbfA family.</text>
</comment>
<reference evidence="3 4" key="1">
    <citation type="submission" date="2019-06" db="EMBL/GenBank/DDBJ databases">
        <title>Mycoplasma falconis type strain whole genome sequence.</title>
        <authorList>
            <person name="Spergser J."/>
        </authorList>
    </citation>
    <scope>NUCLEOTIDE SEQUENCE [LARGE SCALE GENOMIC DNA]</scope>
    <source>
        <strain evidence="3 4">ATCC 51372</strain>
    </source>
</reference>
<keyword evidence="2" id="KW-0963">Cytoplasm</keyword>
<evidence type="ECO:0000313" key="4">
    <source>
        <dbReference type="Proteomes" id="UP000319776"/>
    </source>
</evidence>
<dbReference type="Proteomes" id="UP000319776">
    <property type="component" value="Unassembled WGS sequence"/>
</dbReference>
<comment type="caution">
    <text evidence="3">The sequence shown here is derived from an EMBL/GenBank/DDBJ whole genome shotgun (WGS) entry which is preliminary data.</text>
</comment>
<dbReference type="AlphaFoldDB" id="A0A501XBM0"/>
<dbReference type="GO" id="GO:0005829">
    <property type="term" value="C:cytosol"/>
    <property type="evidence" value="ECO:0007669"/>
    <property type="project" value="TreeGrafter"/>
</dbReference>
<dbReference type="RefSeq" id="WP_140781132.1">
    <property type="nucleotide sequence ID" value="NZ_VFSS01000002.1"/>
</dbReference>
<dbReference type="HAMAP" id="MF_00003">
    <property type="entry name" value="RbfA"/>
    <property type="match status" value="1"/>
</dbReference>
<dbReference type="InterPro" id="IPR023799">
    <property type="entry name" value="RbfA_dom_sf"/>
</dbReference>
<organism evidence="3 4">
    <name type="scientific">[Mycoplasma] falconis</name>
    <dbReference type="NCBI Taxonomy" id="92403"/>
    <lineage>
        <taxon>Bacteria</taxon>
        <taxon>Bacillati</taxon>
        <taxon>Mycoplasmatota</taxon>
        <taxon>Mycoplasmoidales</taxon>
        <taxon>Metamycoplasmataceae</taxon>
        <taxon>Metamycoplasma</taxon>
    </lineage>
</organism>